<organism evidence="2 3">
    <name type="scientific">Teichococcus vastitatis</name>
    <dbReference type="NCBI Taxonomy" id="2307076"/>
    <lineage>
        <taxon>Bacteria</taxon>
        <taxon>Pseudomonadati</taxon>
        <taxon>Pseudomonadota</taxon>
        <taxon>Alphaproteobacteria</taxon>
        <taxon>Acetobacterales</taxon>
        <taxon>Roseomonadaceae</taxon>
        <taxon>Roseomonas</taxon>
    </lineage>
</organism>
<evidence type="ECO:0000313" key="2">
    <source>
        <dbReference type="EMBL" id="MCI0752954.1"/>
    </source>
</evidence>
<proteinExistence type="predicted"/>
<comment type="caution">
    <text evidence="2">The sequence shown here is derived from an EMBL/GenBank/DDBJ whole genome shotgun (WGS) entry which is preliminary data.</text>
</comment>
<dbReference type="RefSeq" id="WP_157985841.1">
    <property type="nucleotide sequence ID" value="NZ_JALBUU010000004.1"/>
</dbReference>
<reference evidence="2 3" key="1">
    <citation type="submission" date="2022-03" db="EMBL/GenBank/DDBJ databases">
        <title>Complete genome analysis of Roseomonas KG 17.1 : a prolific producer of plant growth promoters.</title>
        <authorList>
            <person name="Saadouli I."/>
            <person name="Najjari A."/>
            <person name="Mosbah A."/>
            <person name="Ouzari H.I."/>
        </authorList>
    </citation>
    <scope>NUCLEOTIDE SEQUENCE [LARGE SCALE GENOMIC DNA]</scope>
    <source>
        <strain evidence="2 3">KG17-1</strain>
    </source>
</reference>
<sequence length="58" mass="6444">MFKRKTTQSDIAAAAAKTNASQDAGRHDVARPETAEMHNAWNSWGERNPLTLGSFGRW</sequence>
<gene>
    <name evidence="2" type="ORF">MON41_04155</name>
</gene>
<accession>A0ABS9W0X7</accession>
<keyword evidence="3" id="KW-1185">Reference proteome</keyword>
<name>A0ABS9W0X7_9PROT</name>
<dbReference type="Proteomes" id="UP001201985">
    <property type="component" value="Unassembled WGS sequence"/>
</dbReference>
<feature type="region of interest" description="Disordered" evidence="1">
    <location>
        <begin position="1"/>
        <end position="29"/>
    </location>
</feature>
<dbReference type="EMBL" id="JALBUU010000004">
    <property type="protein sequence ID" value="MCI0752954.1"/>
    <property type="molecule type" value="Genomic_DNA"/>
</dbReference>
<protein>
    <submittedName>
        <fullName evidence="2">Uncharacterized protein</fullName>
    </submittedName>
</protein>
<evidence type="ECO:0000256" key="1">
    <source>
        <dbReference type="SAM" id="MobiDB-lite"/>
    </source>
</evidence>
<evidence type="ECO:0000313" key="3">
    <source>
        <dbReference type="Proteomes" id="UP001201985"/>
    </source>
</evidence>